<comment type="caution">
    <text evidence="2">The sequence shown here is derived from an EMBL/GenBank/DDBJ whole genome shotgun (WGS) entry which is preliminary data.</text>
</comment>
<evidence type="ECO:0000313" key="2">
    <source>
        <dbReference type="EMBL" id="KKL80807.1"/>
    </source>
</evidence>
<name>A0A0F9I0C1_9ZZZZ</name>
<feature type="domain" description="Amidase" evidence="1">
    <location>
        <begin position="27"/>
        <end position="444"/>
    </location>
</feature>
<dbReference type="InterPro" id="IPR000120">
    <property type="entry name" value="Amidase"/>
</dbReference>
<dbReference type="InterPro" id="IPR023631">
    <property type="entry name" value="Amidase_dom"/>
</dbReference>
<protein>
    <recommendedName>
        <fullName evidence="1">Amidase domain-containing protein</fullName>
    </recommendedName>
</protein>
<dbReference type="EMBL" id="LAZR01022746">
    <property type="protein sequence ID" value="KKL80807.1"/>
    <property type="molecule type" value="Genomic_DNA"/>
</dbReference>
<dbReference type="SUPFAM" id="SSF75304">
    <property type="entry name" value="Amidase signature (AS) enzymes"/>
    <property type="match status" value="1"/>
</dbReference>
<dbReference type="AlphaFoldDB" id="A0A0F9I0C1"/>
<accession>A0A0F9I0C1</accession>
<proteinExistence type="predicted"/>
<dbReference type="GO" id="GO:0003824">
    <property type="term" value="F:catalytic activity"/>
    <property type="evidence" value="ECO:0007669"/>
    <property type="project" value="InterPro"/>
</dbReference>
<dbReference type="Gene3D" id="3.90.1300.10">
    <property type="entry name" value="Amidase signature (AS) domain"/>
    <property type="match status" value="1"/>
</dbReference>
<gene>
    <name evidence="2" type="ORF">LCGC14_2001060</name>
</gene>
<feature type="non-terminal residue" evidence="2">
    <location>
        <position position="445"/>
    </location>
</feature>
<dbReference type="Pfam" id="PF01425">
    <property type="entry name" value="Amidase"/>
    <property type="match status" value="1"/>
</dbReference>
<dbReference type="PANTHER" id="PTHR11895:SF7">
    <property type="entry name" value="GLUTAMYL-TRNA(GLN) AMIDOTRANSFERASE SUBUNIT A, MITOCHONDRIAL"/>
    <property type="match status" value="1"/>
</dbReference>
<organism evidence="2">
    <name type="scientific">marine sediment metagenome</name>
    <dbReference type="NCBI Taxonomy" id="412755"/>
    <lineage>
        <taxon>unclassified sequences</taxon>
        <taxon>metagenomes</taxon>
        <taxon>ecological metagenomes</taxon>
    </lineage>
</organism>
<sequence>MKNEEICYMSAYEMAEKIKNQELSSEEITEIIIERIEKINPIINAYCTPTFDLARELAKKADLAVKKGEKLGGLHGIPISIKDNVDVEGIRTTCGSKAFENYISPNDDIVVKRLKEAGVVILGKTNMPAFGYKGVTDNLIFGPTKNPWHLERTSGGSTGGGAAATASGLSPLTLGSDGGGSIRIPSSFCGLYGIKPTFGRIPHTSMKIEGNMGTYVQKGPLVRYVKDAALMLDALVGADDIDRYSLPKPNYSFYDALEEKPQKLKIGYAIDLGDLEIIHPEVEKSVVNAVKKFEEFNWLVEKSNINLLSPGQTLRGNVSIEGCGLTWYTLWASGIGYFLKPIIEEFGDVLDPELVQLAQYGFQLTPEDIYTAEIQREIIYDNVCKHFKEYDILITPTMACPAFELGVSSPTKIDGKEVSSGAWSPYTHIFNLSGHPAASIPCGWS</sequence>
<reference evidence="2" key="1">
    <citation type="journal article" date="2015" name="Nature">
        <title>Complex archaea that bridge the gap between prokaryotes and eukaryotes.</title>
        <authorList>
            <person name="Spang A."/>
            <person name="Saw J.H."/>
            <person name="Jorgensen S.L."/>
            <person name="Zaremba-Niedzwiedzka K."/>
            <person name="Martijn J."/>
            <person name="Lind A.E."/>
            <person name="van Eijk R."/>
            <person name="Schleper C."/>
            <person name="Guy L."/>
            <person name="Ettema T.J."/>
        </authorList>
    </citation>
    <scope>NUCLEOTIDE SEQUENCE</scope>
</reference>
<dbReference type="PANTHER" id="PTHR11895">
    <property type="entry name" value="TRANSAMIDASE"/>
    <property type="match status" value="1"/>
</dbReference>
<dbReference type="InterPro" id="IPR036928">
    <property type="entry name" value="AS_sf"/>
</dbReference>
<evidence type="ECO:0000259" key="1">
    <source>
        <dbReference type="Pfam" id="PF01425"/>
    </source>
</evidence>